<accession>N1PC82</accession>
<protein>
    <submittedName>
        <fullName evidence="2">Uncharacterized protein</fullName>
    </submittedName>
</protein>
<evidence type="ECO:0000313" key="2">
    <source>
        <dbReference type="EMBL" id="EME39802.1"/>
    </source>
</evidence>
<reference evidence="3" key="1">
    <citation type="journal article" date="2012" name="PLoS Genet.">
        <title>The genomes of the fungal plant pathogens Cladosporium fulvum and Dothistroma septosporum reveal adaptation to different hosts and lifestyles but also signatures of common ancestry.</title>
        <authorList>
            <person name="de Wit P.J.G.M."/>
            <person name="van der Burgt A."/>
            <person name="Oekmen B."/>
            <person name="Stergiopoulos I."/>
            <person name="Abd-Elsalam K.A."/>
            <person name="Aerts A.L."/>
            <person name="Bahkali A.H."/>
            <person name="Beenen H.G."/>
            <person name="Chettri P."/>
            <person name="Cox M.P."/>
            <person name="Datema E."/>
            <person name="de Vries R.P."/>
            <person name="Dhillon B."/>
            <person name="Ganley A.R."/>
            <person name="Griffiths S.A."/>
            <person name="Guo Y."/>
            <person name="Hamelin R.C."/>
            <person name="Henrissat B."/>
            <person name="Kabir M.S."/>
            <person name="Jashni M.K."/>
            <person name="Kema G."/>
            <person name="Klaubauf S."/>
            <person name="Lapidus A."/>
            <person name="Levasseur A."/>
            <person name="Lindquist E."/>
            <person name="Mehrabi R."/>
            <person name="Ohm R.A."/>
            <person name="Owen T.J."/>
            <person name="Salamov A."/>
            <person name="Schwelm A."/>
            <person name="Schijlen E."/>
            <person name="Sun H."/>
            <person name="van den Burg H.A."/>
            <person name="van Ham R.C.H.J."/>
            <person name="Zhang S."/>
            <person name="Goodwin S.B."/>
            <person name="Grigoriev I.V."/>
            <person name="Collemare J."/>
            <person name="Bradshaw R.E."/>
        </authorList>
    </citation>
    <scope>NUCLEOTIDE SEQUENCE [LARGE SCALE GENOMIC DNA]</scope>
    <source>
        <strain evidence="3">NZE10 / CBS 128990</strain>
    </source>
</reference>
<reference evidence="2 3" key="2">
    <citation type="journal article" date="2012" name="PLoS Pathog.">
        <title>Diverse lifestyles and strategies of plant pathogenesis encoded in the genomes of eighteen Dothideomycetes fungi.</title>
        <authorList>
            <person name="Ohm R.A."/>
            <person name="Feau N."/>
            <person name="Henrissat B."/>
            <person name="Schoch C.L."/>
            <person name="Horwitz B.A."/>
            <person name="Barry K.W."/>
            <person name="Condon B.J."/>
            <person name="Copeland A.C."/>
            <person name="Dhillon B."/>
            <person name="Glaser F."/>
            <person name="Hesse C.N."/>
            <person name="Kosti I."/>
            <person name="LaButti K."/>
            <person name="Lindquist E.A."/>
            <person name="Lucas S."/>
            <person name="Salamov A.A."/>
            <person name="Bradshaw R.E."/>
            <person name="Ciuffetti L."/>
            <person name="Hamelin R.C."/>
            <person name="Kema G.H.J."/>
            <person name="Lawrence C."/>
            <person name="Scott J.A."/>
            <person name="Spatafora J.W."/>
            <person name="Turgeon B.G."/>
            <person name="de Wit P.J.G.M."/>
            <person name="Zhong S."/>
            <person name="Goodwin S.B."/>
            <person name="Grigoriev I.V."/>
        </authorList>
    </citation>
    <scope>NUCLEOTIDE SEQUENCE [LARGE SCALE GENOMIC DNA]</scope>
    <source>
        <strain evidence="3">NZE10 / CBS 128990</strain>
    </source>
</reference>
<dbReference type="AlphaFoldDB" id="N1PC82"/>
<organism evidence="2 3">
    <name type="scientific">Dothistroma septosporum (strain NZE10 / CBS 128990)</name>
    <name type="common">Red band needle blight fungus</name>
    <name type="synonym">Mycosphaerella pini</name>
    <dbReference type="NCBI Taxonomy" id="675120"/>
    <lineage>
        <taxon>Eukaryota</taxon>
        <taxon>Fungi</taxon>
        <taxon>Dikarya</taxon>
        <taxon>Ascomycota</taxon>
        <taxon>Pezizomycotina</taxon>
        <taxon>Dothideomycetes</taxon>
        <taxon>Dothideomycetidae</taxon>
        <taxon>Mycosphaerellales</taxon>
        <taxon>Mycosphaerellaceae</taxon>
        <taxon>Dothistroma</taxon>
    </lineage>
</organism>
<dbReference type="EMBL" id="KB446544">
    <property type="protein sequence ID" value="EME39802.1"/>
    <property type="molecule type" value="Genomic_DNA"/>
</dbReference>
<dbReference type="STRING" id="675120.N1PC82"/>
<dbReference type="Proteomes" id="UP000016933">
    <property type="component" value="Unassembled WGS sequence"/>
</dbReference>
<evidence type="ECO:0000313" key="3">
    <source>
        <dbReference type="Proteomes" id="UP000016933"/>
    </source>
</evidence>
<evidence type="ECO:0000256" key="1">
    <source>
        <dbReference type="SAM" id="MobiDB-lite"/>
    </source>
</evidence>
<feature type="region of interest" description="Disordered" evidence="1">
    <location>
        <begin position="30"/>
        <end position="56"/>
    </location>
</feature>
<dbReference type="OMA" id="YVPSEPP"/>
<dbReference type="OrthoDB" id="410701at2759"/>
<gene>
    <name evidence="2" type="ORF">DOTSEDRAFT_74643</name>
</gene>
<proteinExistence type="predicted"/>
<name>N1PC82_DOTSN</name>
<dbReference type="HOGENOM" id="CLU_005247_1_1_1"/>
<dbReference type="eggNOG" id="ENOG502S19W">
    <property type="taxonomic scope" value="Eukaryota"/>
</dbReference>
<sequence>MQYGPLTPLGRQLRSVLVNIAARSPARISASTTRHLASSPRNAVESARGGHGSHVSSELYKPFSKFDESETAAVHDGDVRQNDHQVRGNEPHFTKIDGRWFRRARTDHLTEALDETCQLAINISKRRHRIDLSYASPQDPTIREDFGQQVVDKTLSEDKRLARLYDVSIQRILADFVRHKARSADYLAAEWDKPFELSPTHADYLQQKLLDLKDIEAWADIVTARDSLDAARQLAQYAESRGSDYFPIFVYLNVLKREHIGARALRLLIHHATIAFRERARSVPHPDYDRHAILLTVTRLLRHARETWPQSMRSVVQLMLDHLQRCEIRRPYDRETLSAVTYELNKIMGLVSYTTATQPFKDNPHQEAAIVPILRYMAEHDPPLHIDRQGYRAVVRIQLAQRKTSNEIQWAELKALSWPPWKVDRTAMDFSIDAEYGTSRAGATLTRMKEAGYRPLHWETAAELYTGWDPDGTPTVQMRALHEQPGARMSTKYAHDDITWAAKIASTRTIQEAWAGYLAWEDEKLPHDQDVYLAVLVKLRQEKLRQHGHGNYRPRDQSTSAWSLLPGDSIEVAPLPPSTHLYTYTRTPPPTVEDFYKTLKTRDVHFEGYCLAFLIQHAPTLQEAVRRIMDSSSTYPDVAGVLVSDSTCDIRMIPAPVYAAIVEVFARFGRVPLSKALSVKRTSTLPPLERFSIDNALNPALSITRAIDLLRERPVVLRRLWTVLLVGLTNARNYAGLSMALTRQVRGRKARASDVVTSKYLENPRGVLQLPPEIQRHAGAINAHRIARRLLALMRQNYLDPDITAFHSFCFSTESMVAAAWSILQRSEVDVAAGVKNNQSFWLIRENTRTLLHTQRHHERLKGEFRVLVGADDPKLLAKTFGQQSNSAADLPRLLIVPGPALLHAYIRALGWLGDHDGLLATVQWMHDHRTELAERQSHDRNGVDMMRRLIVALRVFLERSWLTNSIKEDEPEGGYPSGSARFLLSRLRRPASPEVIGSVRALVEGVEEWEGWSTDEEVEEYASDQRFECVKLP</sequence>
<keyword evidence="3" id="KW-1185">Reference proteome</keyword>